<keyword evidence="3" id="KW-1185">Reference proteome</keyword>
<organism evidence="2 3">
    <name type="scientific">Colletotrichum trifolii</name>
    <dbReference type="NCBI Taxonomy" id="5466"/>
    <lineage>
        <taxon>Eukaryota</taxon>
        <taxon>Fungi</taxon>
        <taxon>Dikarya</taxon>
        <taxon>Ascomycota</taxon>
        <taxon>Pezizomycotina</taxon>
        <taxon>Sordariomycetes</taxon>
        <taxon>Hypocreomycetidae</taxon>
        <taxon>Glomerellales</taxon>
        <taxon>Glomerellaceae</taxon>
        <taxon>Colletotrichum</taxon>
        <taxon>Colletotrichum orbiculare species complex</taxon>
    </lineage>
</organism>
<dbReference type="GO" id="GO:0016020">
    <property type="term" value="C:membrane"/>
    <property type="evidence" value="ECO:0007669"/>
    <property type="project" value="TreeGrafter"/>
</dbReference>
<evidence type="ECO:0000313" key="2">
    <source>
        <dbReference type="EMBL" id="TDZ34644.1"/>
    </source>
</evidence>
<reference evidence="2 3" key="1">
    <citation type="submission" date="2018-12" db="EMBL/GenBank/DDBJ databases">
        <title>Genome sequence and assembly of Colletotrichum trifolii.</title>
        <authorList>
            <person name="Gan P."/>
            <person name="Shirasu K."/>
        </authorList>
    </citation>
    <scope>NUCLEOTIDE SEQUENCE [LARGE SCALE GENOMIC DNA]</scope>
    <source>
        <strain evidence="2 3">543-2</strain>
    </source>
</reference>
<sequence>MADSNSPARGKNFDLIQRGVKRRNVPGILTFIGLRGLDPLLQYKIIAGGWGASLLSKLNISSIVPLTGSNTGLFFLDNLNNLPLPHLIIIGMSVGSFAKQAWWLVGTSEEDFPPSAAVAVSFYNTLVNSANSLLLLAASTSVFNSAYDFPGTKLPYQVVVGSVMFAVGMFLETASEWQRKQFKSRPENKGKVMRGGLWKLARHINYGGYALWRAGYCMAASGVVASAVMGVFQVFDFLTRSVPVMNDYCSNRYGEQWAQFKREVKWVLLPGVY</sequence>
<dbReference type="Gene3D" id="1.20.120.1630">
    <property type="match status" value="1"/>
</dbReference>
<evidence type="ECO:0000256" key="1">
    <source>
        <dbReference type="SAM" id="Phobius"/>
    </source>
</evidence>
<feature type="transmembrane region" description="Helical" evidence="1">
    <location>
        <begin position="84"/>
        <end position="105"/>
    </location>
</feature>
<feature type="transmembrane region" description="Helical" evidence="1">
    <location>
        <begin position="154"/>
        <end position="175"/>
    </location>
</feature>
<comment type="caution">
    <text evidence="2">The sequence shown here is derived from an EMBL/GenBank/DDBJ whole genome shotgun (WGS) entry which is preliminary data.</text>
</comment>
<dbReference type="PANTHER" id="PTHR32251:SF15">
    <property type="entry name" value="3-OXO-5-ALPHA-STEROID 4-DEHYDROGENASE (DUF1295)"/>
    <property type="match status" value="1"/>
</dbReference>
<dbReference type="PANTHER" id="PTHR32251">
    <property type="entry name" value="3-OXO-5-ALPHA-STEROID 4-DEHYDROGENASE"/>
    <property type="match status" value="1"/>
</dbReference>
<proteinExistence type="predicted"/>
<evidence type="ECO:0000313" key="3">
    <source>
        <dbReference type="Proteomes" id="UP000295703"/>
    </source>
</evidence>
<dbReference type="Pfam" id="PF06966">
    <property type="entry name" value="DUF1295"/>
    <property type="match status" value="1"/>
</dbReference>
<dbReference type="AlphaFoldDB" id="A0A4R8QF26"/>
<accession>A0A4R8QF26</accession>
<dbReference type="EMBL" id="RYZW01000369">
    <property type="protein sequence ID" value="TDZ34644.1"/>
    <property type="molecule type" value="Genomic_DNA"/>
</dbReference>
<feature type="transmembrane region" description="Helical" evidence="1">
    <location>
        <begin position="210"/>
        <end position="235"/>
    </location>
</feature>
<gene>
    <name evidence="2" type="primary">dhcr7-0</name>
    <name evidence="2" type="ORF">CTRI78_v011588</name>
</gene>
<name>A0A4R8QF26_COLTR</name>
<protein>
    <submittedName>
        <fullName evidence="2">7-dehydrocholesterol reductase</fullName>
    </submittedName>
</protein>
<dbReference type="InterPro" id="IPR010721">
    <property type="entry name" value="UstE-like"/>
</dbReference>
<dbReference type="Proteomes" id="UP000295703">
    <property type="component" value="Unassembled WGS sequence"/>
</dbReference>
<keyword evidence="1" id="KW-0812">Transmembrane</keyword>
<keyword evidence="1" id="KW-0472">Membrane</keyword>
<feature type="transmembrane region" description="Helical" evidence="1">
    <location>
        <begin position="117"/>
        <end position="142"/>
    </location>
</feature>
<keyword evidence="1" id="KW-1133">Transmembrane helix</keyword>